<comment type="subcellular location">
    <subcellularLocation>
        <location evidence="1">Cell membrane</location>
    </subcellularLocation>
</comment>
<feature type="transmembrane region" description="Helical" evidence="6">
    <location>
        <begin position="12"/>
        <end position="37"/>
    </location>
</feature>
<dbReference type="RefSeq" id="WP_170065345.1">
    <property type="nucleotide sequence ID" value="NZ_JAUSTO010000014.1"/>
</dbReference>
<dbReference type="GO" id="GO:0005886">
    <property type="term" value="C:plasma membrane"/>
    <property type="evidence" value="ECO:0007669"/>
    <property type="project" value="UniProtKB-SubCell"/>
</dbReference>
<keyword evidence="3 6" id="KW-0812">Transmembrane</keyword>
<organism evidence="7 8">
    <name type="scientific">Moryella indoligenes</name>
    <dbReference type="NCBI Taxonomy" id="371674"/>
    <lineage>
        <taxon>Bacteria</taxon>
        <taxon>Bacillati</taxon>
        <taxon>Bacillota</taxon>
        <taxon>Clostridia</taxon>
        <taxon>Lachnospirales</taxon>
        <taxon>Lachnospiraceae</taxon>
        <taxon>Moryella</taxon>
    </lineage>
</organism>
<comment type="caution">
    <text evidence="7">The sequence shown here is derived from an EMBL/GenBank/DDBJ whole genome shotgun (WGS) entry which is preliminary data.</text>
</comment>
<keyword evidence="2" id="KW-1003">Cell membrane</keyword>
<gene>
    <name evidence="7" type="ORF">J2S20_001946</name>
</gene>
<dbReference type="GO" id="GO:0036376">
    <property type="term" value="P:sodium ion export across plasma membrane"/>
    <property type="evidence" value="ECO:0007669"/>
    <property type="project" value="InterPro"/>
</dbReference>
<sequence>MWTSTSMAVPESVLLSVMGLCVVMSTLIVLALVVLIFSKIMASGNAAGSKVASRPAPEPPGISDEICSIILAVICEELHAAPEEINVTSIREIK</sequence>
<name>A0AAE4AML3_9FIRM</name>
<keyword evidence="4 6" id="KW-1133">Transmembrane helix</keyword>
<dbReference type="EMBL" id="JAUSTO010000014">
    <property type="protein sequence ID" value="MDQ0153236.1"/>
    <property type="molecule type" value="Genomic_DNA"/>
</dbReference>
<proteinExistence type="predicted"/>
<protein>
    <submittedName>
        <fullName evidence="7">Na+-transporting methylmalonyl-CoA/oxaloacetate decarboxylase gamma subunit</fullName>
    </submittedName>
</protein>
<evidence type="ECO:0000313" key="8">
    <source>
        <dbReference type="Proteomes" id="UP001241537"/>
    </source>
</evidence>
<evidence type="ECO:0000256" key="1">
    <source>
        <dbReference type="ARBA" id="ARBA00004236"/>
    </source>
</evidence>
<evidence type="ECO:0000256" key="5">
    <source>
        <dbReference type="ARBA" id="ARBA00023136"/>
    </source>
</evidence>
<evidence type="ECO:0000256" key="6">
    <source>
        <dbReference type="SAM" id="Phobius"/>
    </source>
</evidence>
<dbReference type="AlphaFoldDB" id="A0AAE4AML3"/>
<dbReference type="Proteomes" id="UP001241537">
    <property type="component" value="Unassembled WGS sequence"/>
</dbReference>
<evidence type="ECO:0000256" key="3">
    <source>
        <dbReference type="ARBA" id="ARBA00022692"/>
    </source>
</evidence>
<keyword evidence="5 6" id="KW-0472">Membrane</keyword>
<evidence type="ECO:0000313" key="7">
    <source>
        <dbReference type="EMBL" id="MDQ0153236.1"/>
    </source>
</evidence>
<dbReference type="InterPro" id="IPR005899">
    <property type="entry name" value="Na_pump_deCOase"/>
</dbReference>
<dbReference type="GO" id="GO:0015081">
    <property type="term" value="F:sodium ion transmembrane transporter activity"/>
    <property type="evidence" value="ECO:0007669"/>
    <property type="project" value="InterPro"/>
</dbReference>
<evidence type="ECO:0000256" key="2">
    <source>
        <dbReference type="ARBA" id="ARBA00022475"/>
    </source>
</evidence>
<evidence type="ECO:0000256" key="4">
    <source>
        <dbReference type="ARBA" id="ARBA00022989"/>
    </source>
</evidence>
<keyword evidence="8" id="KW-1185">Reference proteome</keyword>
<accession>A0AAE4AML3</accession>
<reference evidence="7" key="1">
    <citation type="submission" date="2023-07" db="EMBL/GenBank/DDBJ databases">
        <title>Genomic Encyclopedia of Type Strains, Phase IV (KMG-IV): sequencing the most valuable type-strain genomes for metagenomic binning, comparative biology and taxonomic classification.</title>
        <authorList>
            <person name="Goeker M."/>
        </authorList>
    </citation>
    <scope>NUCLEOTIDE SEQUENCE</scope>
    <source>
        <strain evidence="7">DSM 19659</strain>
    </source>
</reference>
<dbReference type="Pfam" id="PF04277">
    <property type="entry name" value="OAD_gamma"/>
    <property type="match status" value="1"/>
</dbReference>